<evidence type="ECO:0000313" key="8">
    <source>
        <dbReference type="EMBL" id="CAI5456265.1"/>
    </source>
</evidence>
<dbReference type="InterPro" id="IPR005811">
    <property type="entry name" value="SUCC_ACL_C"/>
</dbReference>
<keyword evidence="4" id="KW-0444">Lipid biosynthesis</keyword>
<keyword evidence="3" id="KW-0963">Cytoplasm</keyword>
<dbReference type="GO" id="GO:0006085">
    <property type="term" value="P:acetyl-CoA biosynthetic process"/>
    <property type="evidence" value="ECO:0007669"/>
    <property type="project" value="TreeGrafter"/>
</dbReference>
<dbReference type="Pfam" id="PF00549">
    <property type="entry name" value="Ligase_CoA"/>
    <property type="match status" value="1"/>
</dbReference>
<dbReference type="GO" id="GO:0003878">
    <property type="term" value="F:ATP citrate synthase activity"/>
    <property type="evidence" value="ECO:0007669"/>
    <property type="project" value="UniProtKB-EC"/>
</dbReference>
<sequence length="659" mass="73838">MSAKAVSEMCGKERLYDFFKETGLVNAQFHVNAGDDFNQVAKCYEWFTKQGREGRKFIKPIQLNKRRGKMSLIEIGSPKELSDWFKKRANSHVQVGKSLGRLHTFIVEPFCARQELDEMYIAITRNKEEDTLMFYEHGGGDIGDVESKVRFLKIPIRFDVYEMRPTDEQLDTLIGVGLPNFEVVKTFVDELYRGYKTLHLTYLEINPFVFVNNQIHIFNLDVKVNKSAFFICDDDLGFGQTPRVYTGGDGSVAYLTRSVGMVNELNNIISQNSDGVYEGIVIGGNRYTGSTLVEQIARYQADDRVKMIVLLGKVGGTEEYKIVDMLNRGVITKPLVAWCIETCAGCITNNVRDYETAACKNFVLRGVGSIVPISFGELGNKIRDTYDNLGTIVPQPEVPPSVLMDYAWARELGLIRKPASFNTSIFDERGEGLIDGGVSYAEVTESELGISSNLGRFWFQKSLPAYGDKFIEICLQLTADHDRDVSGAHNTIVCGRAGKNLISSLTSGLLTIGDRFGGTLDGAARQFSNAMDNGWSPMEFVNNMRIQKKHIMGIGHRAKSIKNPDSRVEILKTFAINKLEFTQETPLLEFALEVEKIMTAKNPNLILNVDGAIGVIFVDILRHSKVFTPAEAQQIIDSGTLHVLLIFGRYLRYMEQLLG</sequence>
<evidence type="ECO:0000313" key="9">
    <source>
        <dbReference type="Proteomes" id="UP001152747"/>
    </source>
</evidence>
<evidence type="ECO:0000256" key="2">
    <source>
        <dbReference type="ARBA" id="ARBA00012639"/>
    </source>
</evidence>
<dbReference type="InterPro" id="IPR016143">
    <property type="entry name" value="Citrate_synth-like_sm_a-sub"/>
</dbReference>
<protein>
    <recommendedName>
        <fullName evidence="2">ATP citrate synthase</fullName>
        <ecNumber evidence="2">2.3.3.8</ecNumber>
    </recommendedName>
</protein>
<feature type="domain" description="ATP-citrate synthase ATP-grasp" evidence="7">
    <location>
        <begin position="2"/>
        <end position="234"/>
    </location>
</feature>
<comment type="subcellular location">
    <subcellularLocation>
        <location evidence="1">Cytoplasm</location>
    </subcellularLocation>
</comment>
<dbReference type="InterPro" id="IPR056749">
    <property type="entry name" value="Citrate_synth_N"/>
</dbReference>
<dbReference type="PANTHER" id="PTHR23118:SF42">
    <property type="entry name" value="ATP-CITRATE SYNTHASE"/>
    <property type="match status" value="1"/>
</dbReference>
<name>A0A9P1NB04_9PELO</name>
<organism evidence="8 9">
    <name type="scientific">Caenorhabditis angaria</name>
    <dbReference type="NCBI Taxonomy" id="860376"/>
    <lineage>
        <taxon>Eukaryota</taxon>
        <taxon>Metazoa</taxon>
        <taxon>Ecdysozoa</taxon>
        <taxon>Nematoda</taxon>
        <taxon>Chromadorea</taxon>
        <taxon>Rhabditida</taxon>
        <taxon>Rhabditina</taxon>
        <taxon>Rhabditomorpha</taxon>
        <taxon>Rhabditoidea</taxon>
        <taxon>Rhabditidae</taxon>
        <taxon>Peloderinae</taxon>
        <taxon>Caenorhabditis</taxon>
    </lineage>
</organism>
<evidence type="ECO:0000259" key="6">
    <source>
        <dbReference type="Pfam" id="PF00549"/>
    </source>
</evidence>
<dbReference type="Gene3D" id="3.40.50.261">
    <property type="entry name" value="Succinyl-CoA synthetase domains"/>
    <property type="match status" value="1"/>
</dbReference>
<evidence type="ECO:0000256" key="1">
    <source>
        <dbReference type="ARBA" id="ARBA00004496"/>
    </source>
</evidence>
<dbReference type="Gene3D" id="1.10.580.10">
    <property type="entry name" value="Citrate Synthase, domain 1"/>
    <property type="match status" value="1"/>
</dbReference>
<evidence type="ECO:0000256" key="3">
    <source>
        <dbReference type="ARBA" id="ARBA00022490"/>
    </source>
</evidence>
<proteinExistence type="predicted"/>
<dbReference type="Pfam" id="PF24948">
    <property type="entry name" value="Citrate_synth_N"/>
    <property type="match status" value="1"/>
</dbReference>
<keyword evidence="9" id="KW-1185">Reference proteome</keyword>
<gene>
    <name evidence="8" type="ORF">CAMP_LOCUS18902</name>
</gene>
<dbReference type="EC" id="2.3.3.8" evidence="2"/>
<accession>A0A9P1NB04</accession>
<dbReference type="OrthoDB" id="3261737at2759"/>
<dbReference type="CDD" id="cd06100">
    <property type="entry name" value="CCL_ACL-C"/>
    <property type="match status" value="1"/>
</dbReference>
<evidence type="ECO:0000259" key="7">
    <source>
        <dbReference type="Pfam" id="PF24948"/>
    </source>
</evidence>
<dbReference type="AlphaFoldDB" id="A0A9P1NB04"/>
<dbReference type="SUPFAM" id="SSF56059">
    <property type="entry name" value="Glutathione synthetase ATP-binding domain-like"/>
    <property type="match status" value="1"/>
</dbReference>
<reference evidence="8" key="1">
    <citation type="submission" date="2022-11" db="EMBL/GenBank/DDBJ databases">
        <authorList>
            <person name="Kikuchi T."/>
        </authorList>
    </citation>
    <scope>NUCLEOTIDE SEQUENCE</scope>
    <source>
        <strain evidence="8">PS1010</strain>
    </source>
</reference>
<feature type="domain" description="ATP-citrate synthase/succinyl-CoA ligase C-terminal" evidence="6">
    <location>
        <begin position="256"/>
        <end position="345"/>
    </location>
</feature>
<dbReference type="EMBL" id="CANHGI010000006">
    <property type="protein sequence ID" value="CAI5456265.1"/>
    <property type="molecule type" value="Genomic_DNA"/>
</dbReference>
<comment type="caution">
    <text evidence="8">The sequence shown here is derived from an EMBL/GenBank/DDBJ whole genome shotgun (WGS) entry which is preliminary data.</text>
</comment>
<dbReference type="Pfam" id="PF00285">
    <property type="entry name" value="Citrate_synt"/>
    <property type="match status" value="1"/>
</dbReference>
<keyword evidence="5" id="KW-0443">Lipid metabolism</keyword>
<dbReference type="SUPFAM" id="SSF48256">
    <property type="entry name" value="Citrate synthase"/>
    <property type="match status" value="1"/>
</dbReference>
<dbReference type="InterPro" id="IPR016142">
    <property type="entry name" value="Citrate_synth-like_lrg_a-sub"/>
</dbReference>
<dbReference type="InterPro" id="IPR036969">
    <property type="entry name" value="Citrate_synthase_sf"/>
</dbReference>
<dbReference type="Gene3D" id="1.10.230.10">
    <property type="entry name" value="Cytochrome P450-Terp, domain 2"/>
    <property type="match status" value="1"/>
</dbReference>
<dbReference type="GO" id="GO:0005829">
    <property type="term" value="C:cytosol"/>
    <property type="evidence" value="ECO:0007669"/>
    <property type="project" value="TreeGrafter"/>
</dbReference>
<evidence type="ECO:0000256" key="5">
    <source>
        <dbReference type="ARBA" id="ARBA00023098"/>
    </source>
</evidence>
<dbReference type="Proteomes" id="UP001152747">
    <property type="component" value="Unassembled WGS sequence"/>
</dbReference>
<evidence type="ECO:0000256" key="4">
    <source>
        <dbReference type="ARBA" id="ARBA00022516"/>
    </source>
</evidence>
<dbReference type="InterPro" id="IPR016102">
    <property type="entry name" value="Succinyl-CoA_synth-like"/>
</dbReference>
<dbReference type="Gene3D" id="3.30.470.110">
    <property type="match status" value="1"/>
</dbReference>
<dbReference type="GO" id="GO:0006633">
    <property type="term" value="P:fatty acid biosynthetic process"/>
    <property type="evidence" value="ECO:0007669"/>
    <property type="project" value="TreeGrafter"/>
</dbReference>
<dbReference type="InterPro" id="IPR002020">
    <property type="entry name" value="Citrate_synthase"/>
</dbReference>
<dbReference type="PANTHER" id="PTHR23118">
    <property type="entry name" value="ATP-CITRATE SYNTHASE"/>
    <property type="match status" value="1"/>
</dbReference>